<dbReference type="GO" id="GO:0071949">
    <property type="term" value="F:FAD binding"/>
    <property type="evidence" value="ECO:0007669"/>
    <property type="project" value="InterPro"/>
</dbReference>
<dbReference type="Gene3D" id="3.30.390.50">
    <property type="entry name" value="CO dehydrogenase flavoprotein, C-terminal domain"/>
    <property type="match status" value="1"/>
</dbReference>
<dbReference type="InterPro" id="IPR005107">
    <property type="entry name" value="CO_DH_flav_C"/>
</dbReference>
<comment type="caution">
    <text evidence="5">The sequence shown here is derived from an EMBL/GenBank/DDBJ whole genome shotgun (WGS) entry which is preliminary data.</text>
</comment>
<evidence type="ECO:0000313" key="5">
    <source>
        <dbReference type="EMBL" id="PRH87712.1"/>
    </source>
</evidence>
<dbReference type="Proteomes" id="UP000237682">
    <property type="component" value="Unassembled WGS sequence"/>
</dbReference>
<feature type="domain" description="FAD-binding PCMH-type" evidence="4">
    <location>
        <begin position="1"/>
        <end position="167"/>
    </location>
</feature>
<keyword evidence="2" id="KW-0274">FAD</keyword>
<dbReference type="InterPro" id="IPR016169">
    <property type="entry name" value="FAD-bd_PCMH_sub2"/>
</dbReference>
<dbReference type="RefSeq" id="WP_105861379.1">
    <property type="nucleotide sequence ID" value="NZ_PUEJ01000003.1"/>
</dbReference>
<evidence type="ECO:0000313" key="6">
    <source>
        <dbReference type="Proteomes" id="UP000237682"/>
    </source>
</evidence>
<proteinExistence type="predicted"/>
<keyword evidence="1" id="KW-0285">Flavoprotein</keyword>
<dbReference type="SUPFAM" id="SSF55447">
    <property type="entry name" value="CO dehydrogenase flavoprotein C-terminal domain-like"/>
    <property type="match status" value="1"/>
</dbReference>
<dbReference type="InterPro" id="IPR051312">
    <property type="entry name" value="Diverse_Substr_Oxidored"/>
</dbReference>
<evidence type="ECO:0000256" key="2">
    <source>
        <dbReference type="ARBA" id="ARBA00022827"/>
    </source>
</evidence>
<dbReference type="InterPro" id="IPR016166">
    <property type="entry name" value="FAD-bd_PCMH"/>
</dbReference>
<protein>
    <submittedName>
        <fullName evidence="5">Xanthine dehydrogenase</fullName>
    </submittedName>
</protein>
<dbReference type="SUPFAM" id="SSF56176">
    <property type="entry name" value="FAD-binding/transporter-associated domain-like"/>
    <property type="match status" value="1"/>
</dbReference>
<gene>
    <name evidence="5" type="ORF">C5L14_07195</name>
</gene>
<evidence type="ECO:0000256" key="3">
    <source>
        <dbReference type="ARBA" id="ARBA00023002"/>
    </source>
</evidence>
<dbReference type="InterPro" id="IPR036683">
    <property type="entry name" value="CO_DH_flav_C_dom_sf"/>
</dbReference>
<dbReference type="EMBL" id="PUEJ01000003">
    <property type="protein sequence ID" value="PRH87712.1"/>
    <property type="molecule type" value="Genomic_DNA"/>
</dbReference>
<reference evidence="5 6" key="1">
    <citation type="submission" date="2018-02" db="EMBL/GenBank/DDBJ databases">
        <title>Whole genome sequencing of endophytic bacterium.</title>
        <authorList>
            <person name="Eedara R."/>
            <person name="Podile A.R."/>
        </authorList>
    </citation>
    <scope>NUCLEOTIDE SEQUENCE [LARGE SCALE GENOMIC DNA]</scope>
    <source>
        <strain evidence="5 6">RP1T</strain>
    </source>
</reference>
<dbReference type="Gene3D" id="3.30.43.10">
    <property type="entry name" value="Uridine Diphospho-n-acetylenolpyruvylglucosamine Reductase, domain 2"/>
    <property type="match status" value="1"/>
</dbReference>
<dbReference type="InterPro" id="IPR016167">
    <property type="entry name" value="FAD-bd_PCMH_sub1"/>
</dbReference>
<organism evidence="5 6">
    <name type="scientific">Labrys okinawensis</name>
    <dbReference type="NCBI Taxonomy" id="346911"/>
    <lineage>
        <taxon>Bacteria</taxon>
        <taxon>Pseudomonadati</taxon>
        <taxon>Pseudomonadota</taxon>
        <taxon>Alphaproteobacteria</taxon>
        <taxon>Hyphomicrobiales</taxon>
        <taxon>Xanthobacteraceae</taxon>
        <taxon>Labrys</taxon>
    </lineage>
</organism>
<dbReference type="Pfam" id="PF00941">
    <property type="entry name" value="FAD_binding_5"/>
    <property type="match status" value="1"/>
</dbReference>
<accession>A0A2S9QEE2</accession>
<dbReference type="OrthoDB" id="9814706at2"/>
<dbReference type="InterPro" id="IPR036318">
    <property type="entry name" value="FAD-bd_PCMH-like_sf"/>
</dbReference>
<dbReference type="InterPro" id="IPR002346">
    <property type="entry name" value="Mopterin_DH_FAD-bd"/>
</dbReference>
<keyword evidence="6" id="KW-1185">Reference proteome</keyword>
<dbReference type="PROSITE" id="PS51387">
    <property type="entry name" value="FAD_PCMH"/>
    <property type="match status" value="1"/>
</dbReference>
<dbReference type="PANTHER" id="PTHR42659:SF2">
    <property type="entry name" value="XANTHINE DEHYDROGENASE SUBUNIT C-RELATED"/>
    <property type="match status" value="1"/>
</dbReference>
<dbReference type="SMART" id="SM01092">
    <property type="entry name" value="CO_deh_flav_C"/>
    <property type="match status" value="1"/>
</dbReference>
<evidence type="ECO:0000256" key="1">
    <source>
        <dbReference type="ARBA" id="ARBA00022630"/>
    </source>
</evidence>
<evidence type="ECO:0000259" key="4">
    <source>
        <dbReference type="PROSITE" id="PS51387"/>
    </source>
</evidence>
<dbReference type="Gene3D" id="3.30.465.10">
    <property type="match status" value="1"/>
</dbReference>
<sequence>MYLRPRTVDEACEALAAEPMRILAGGTDIFPALGDRPLTGAVLDLSAIDGLSGIEFGADVIRIGARTTWSAIAGAALPPALHALQQAAREVGAIQIQNAGTIAGNLCNASPAADGVPPLLALDARVELRSAKGGRELTLGDFITGYRRTARRPDELVSAILVPRSIETGRSAFLKLGARKYLVISIAMVAVIIACDDEGIISQARIAVGACSEIARRLTGLEATLIGAKAEPGLGVLIRPEHLAGLAPIDDVRASAEYRRDAVKTLIARTLDAALQQSVS</sequence>
<dbReference type="Pfam" id="PF03450">
    <property type="entry name" value="CO_deh_flav_C"/>
    <property type="match status" value="1"/>
</dbReference>
<dbReference type="AlphaFoldDB" id="A0A2S9QEE2"/>
<dbReference type="PANTHER" id="PTHR42659">
    <property type="entry name" value="XANTHINE DEHYDROGENASE SUBUNIT C-RELATED"/>
    <property type="match status" value="1"/>
</dbReference>
<keyword evidence="3" id="KW-0560">Oxidoreductase</keyword>
<name>A0A2S9QEE2_9HYPH</name>
<dbReference type="GO" id="GO:0016491">
    <property type="term" value="F:oxidoreductase activity"/>
    <property type="evidence" value="ECO:0007669"/>
    <property type="project" value="UniProtKB-KW"/>
</dbReference>